<dbReference type="Gene3D" id="3.10.20.90">
    <property type="entry name" value="Phosphatidylinositol 3-kinase Catalytic Subunit, Chain A, domain 1"/>
    <property type="match status" value="1"/>
</dbReference>
<evidence type="ECO:0000313" key="4">
    <source>
        <dbReference type="Proteomes" id="UP000230069"/>
    </source>
</evidence>
<dbReference type="PANTHER" id="PTHR10666">
    <property type="entry name" value="UBIQUITIN"/>
    <property type="match status" value="1"/>
</dbReference>
<dbReference type="AlphaFoldDB" id="A0A2G5CSW9"/>
<dbReference type="Pfam" id="PF00240">
    <property type="entry name" value="ubiquitin"/>
    <property type="match status" value="1"/>
</dbReference>
<feature type="domain" description="Ubiquitin-like" evidence="2">
    <location>
        <begin position="1"/>
        <end position="68"/>
    </location>
</feature>
<dbReference type="STRING" id="218851.A0A2G5CSW9"/>
<dbReference type="SMART" id="SM00213">
    <property type="entry name" value="UBQ"/>
    <property type="match status" value="1"/>
</dbReference>
<gene>
    <name evidence="3" type="ORF">AQUCO_03800170v1</name>
</gene>
<evidence type="ECO:0000259" key="2">
    <source>
        <dbReference type="PROSITE" id="PS50053"/>
    </source>
</evidence>
<dbReference type="SUPFAM" id="SSF54236">
    <property type="entry name" value="Ubiquitin-like"/>
    <property type="match status" value="1"/>
</dbReference>
<dbReference type="InterPro" id="IPR029071">
    <property type="entry name" value="Ubiquitin-like_domsf"/>
</dbReference>
<reference evidence="3 4" key="1">
    <citation type="submission" date="2017-09" db="EMBL/GenBank/DDBJ databases">
        <title>WGS assembly of Aquilegia coerulea Goldsmith.</title>
        <authorList>
            <person name="Hodges S."/>
            <person name="Kramer E."/>
            <person name="Nordborg M."/>
            <person name="Tomkins J."/>
            <person name="Borevitz J."/>
            <person name="Derieg N."/>
            <person name="Yan J."/>
            <person name="Mihaltcheva S."/>
            <person name="Hayes R.D."/>
            <person name="Rokhsar D."/>
        </authorList>
    </citation>
    <scope>NUCLEOTIDE SEQUENCE [LARGE SCALE GENOMIC DNA]</scope>
    <source>
        <strain evidence="4">cv. Goldsmith</strain>
    </source>
</reference>
<evidence type="ECO:0000256" key="1">
    <source>
        <dbReference type="ARBA" id="ARBA00022499"/>
    </source>
</evidence>
<sequence>MQIHVHLSELEEQITFDVDAMDTIRDKIQIAEAIPIDKLDLIYSGKELKDHQSVASYNICMGSTLYAIFPPIDVMLITVEIGDTRKIKLKVKSWYTIENVNCQGHDQDSRVWRKLEDNRTLAKLGTSHGQTEYNHASDVSLSDVVTLKKPLEGYRKCNPGKILGFGPNLNISF</sequence>
<dbReference type="EMBL" id="KZ305055">
    <property type="protein sequence ID" value="PIA34373.1"/>
    <property type="molecule type" value="Genomic_DNA"/>
</dbReference>
<proteinExistence type="predicted"/>
<dbReference type="InterPro" id="IPR000626">
    <property type="entry name" value="Ubiquitin-like_dom"/>
</dbReference>
<keyword evidence="1" id="KW-1017">Isopeptide bond</keyword>
<dbReference type="InterPro" id="IPR050158">
    <property type="entry name" value="Ubiquitin_ubiquitin-like"/>
</dbReference>
<dbReference type="GO" id="GO:0003729">
    <property type="term" value="F:mRNA binding"/>
    <property type="evidence" value="ECO:0007669"/>
    <property type="project" value="UniProtKB-ARBA"/>
</dbReference>
<dbReference type="PROSITE" id="PS50053">
    <property type="entry name" value="UBIQUITIN_2"/>
    <property type="match status" value="1"/>
</dbReference>
<organism evidence="3 4">
    <name type="scientific">Aquilegia coerulea</name>
    <name type="common">Rocky mountain columbine</name>
    <dbReference type="NCBI Taxonomy" id="218851"/>
    <lineage>
        <taxon>Eukaryota</taxon>
        <taxon>Viridiplantae</taxon>
        <taxon>Streptophyta</taxon>
        <taxon>Embryophyta</taxon>
        <taxon>Tracheophyta</taxon>
        <taxon>Spermatophyta</taxon>
        <taxon>Magnoliopsida</taxon>
        <taxon>Ranunculales</taxon>
        <taxon>Ranunculaceae</taxon>
        <taxon>Thalictroideae</taxon>
        <taxon>Aquilegia</taxon>
    </lineage>
</organism>
<evidence type="ECO:0000313" key="3">
    <source>
        <dbReference type="EMBL" id="PIA34373.1"/>
    </source>
</evidence>
<name>A0A2G5CSW9_AQUCA</name>
<dbReference type="OrthoDB" id="267397at2759"/>
<accession>A0A2G5CSW9</accession>
<keyword evidence="4" id="KW-1185">Reference proteome</keyword>
<dbReference type="Proteomes" id="UP000230069">
    <property type="component" value="Unassembled WGS sequence"/>
</dbReference>
<dbReference type="InParanoid" id="A0A2G5CSW9"/>
<protein>
    <recommendedName>
        <fullName evidence="2">Ubiquitin-like domain-containing protein</fullName>
    </recommendedName>
</protein>